<feature type="domain" description="EF-hand" evidence="4">
    <location>
        <begin position="87"/>
        <end position="122"/>
    </location>
</feature>
<sequence>MCTRQATRRELTPDEVQEIREAFNLFDSDRDGSLDYYELKVALLALGFEVPKTELTRMMKDHGDKDGKLISLAAFDTIASAKVLGRDPVDEVRKAFKLFDDDNTGKVTVANLKRVAQELGEVLDEKELQAMIDEFDVDNDGGINEQEFINIMTDGQ</sequence>
<feature type="domain" description="EF-hand" evidence="4">
    <location>
        <begin position="123"/>
        <end position="156"/>
    </location>
</feature>
<dbReference type="Proteomes" id="UP001151582">
    <property type="component" value="Unassembled WGS sequence"/>
</dbReference>
<dbReference type="CDD" id="cd00051">
    <property type="entry name" value="EFh"/>
    <property type="match status" value="1"/>
</dbReference>
<comment type="caution">
    <text evidence="5">The sequence shown here is derived from an EMBL/GenBank/DDBJ whole genome shotgun (WGS) entry which is preliminary data.</text>
</comment>
<dbReference type="PANTHER" id="PTHR23048:SF48">
    <property type="entry name" value="CENTRIN 3"/>
    <property type="match status" value="1"/>
</dbReference>
<evidence type="ECO:0000256" key="1">
    <source>
        <dbReference type="ARBA" id="ARBA00022723"/>
    </source>
</evidence>
<keyword evidence="3" id="KW-0106">Calcium</keyword>
<dbReference type="FunFam" id="1.10.238.10:FF:000077">
    <property type="entry name" value="Centrin 1"/>
    <property type="match status" value="1"/>
</dbReference>
<dbReference type="SMART" id="SM00054">
    <property type="entry name" value="EFh"/>
    <property type="match status" value="3"/>
</dbReference>
<evidence type="ECO:0000313" key="6">
    <source>
        <dbReference type="Proteomes" id="UP001151582"/>
    </source>
</evidence>
<dbReference type="GO" id="GO:0005509">
    <property type="term" value="F:calcium ion binding"/>
    <property type="evidence" value="ECO:0007669"/>
    <property type="project" value="InterPro"/>
</dbReference>
<name>A0A9W8B9F1_9FUNG</name>
<dbReference type="PROSITE" id="PS50222">
    <property type="entry name" value="EF_HAND_2"/>
    <property type="match status" value="3"/>
</dbReference>
<evidence type="ECO:0000313" key="5">
    <source>
        <dbReference type="EMBL" id="KAJ1982514.1"/>
    </source>
</evidence>
<dbReference type="InterPro" id="IPR050230">
    <property type="entry name" value="CALM/Myosin/TropC-like"/>
</dbReference>
<dbReference type="InterPro" id="IPR018247">
    <property type="entry name" value="EF_Hand_1_Ca_BS"/>
</dbReference>
<proteinExistence type="predicted"/>
<organism evidence="5 6">
    <name type="scientific">Dimargaris verticillata</name>
    <dbReference type="NCBI Taxonomy" id="2761393"/>
    <lineage>
        <taxon>Eukaryota</taxon>
        <taxon>Fungi</taxon>
        <taxon>Fungi incertae sedis</taxon>
        <taxon>Zoopagomycota</taxon>
        <taxon>Kickxellomycotina</taxon>
        <taxon>Dimargaritomycetes</taxon>
        <taxon>Dimargaritales</taxon>
        <taxon>Dimargaritaceae</taxon>
        <taxon>Dimargaris</taxon>
    </lineage>
</organism>
<reference evidence="5" key="1">
    <citation type="submission" date="2022-07" db="EMBL/GenBank/DDBJ databases">
        <title>Phylogenomic reconstructions and comparative analyses of Kickxellomycotina fungi.</title>
        <authorList>
            <person name="Reynolds N.K."/>
            <person name="Stajich J.E."/>
            <person name="Barry K."/>
            <person name="Grigoriev I.V."/>
            <person name="Crous P."/>
            <person name="Smith M.E."/>
        </authorList>
    </citation>
    <scope>NUCLEOTIDE SEQUENCE</scope>
    <source>
        <strain evidence="5">RSA 567</strain>
    </source>
</reference>
<dbReference type="SUPFAM" id="SSF47473">
    <property type="entry name" value="EF-hand"/>
    <property type="match status" value="1"/>
</dbReference>
<dbReference type="InterPro" id="IPR011992">
    <property type="entry name" value="EF-hand-dom_pair"/>
</dbReference>
<protein>
    <submittedName>
        <fullName evidence="5">Calcium-binding component of the spindle pole body (SPB) half-bridge</fullName>
    </submittedName>
</protein>
<dbReference type="EMBL" id="JANBQB010000088">
    <property type="protein sequence ID" value="KAJ1982514.1"/>
    <property type="molecule type" value="Genomic_DNA"/>
</dbReference>
<dbReference type="Pfam" id="PF13499">
    <property type="entry name" value="EF-hand_7"/>
    <property type="match status" value="2"/>
</dbReference>
<feature type="domain" description="EF-hand" evidence="4">
    <location>
        <begin position="14"/>
        <end position="49"/>
    </location>
</feature>
<dbReference type="PANTHER" id="PTHR23048">
    <property type="entry name" value="MYOSIN LIGHT CHAIN 1, 3"/>
    <property type="match status" value="1"/>
</dbReference>
<accession>A0A9W8B9F1</accession>
<dbReference type="AlphaFoldDB" id="A0A9W8B9F1"/>
<dbReference type="GO" id="GO:0016460">
    <property type="term" value="C:myosin II complex"/>
    <property type="evidence" value="ECO:0007669"/>
    <property type="project" value="TreeGrafter"/>
</dbReference>
<keyword evidence="1" id="KW-0479">Metal-binding</keyword>
<keyword evidence="2" id="KW-0677">Repeat</keyword>
<evidence type="ECO:0000256" key="3">
    <source>
        <dbReference type="ARBA" id="ARBA00022837"/>
    </source>
</evidence>
<dbReference type="PROSITE" id="PS00018">
    <property type="entry name" value="EF_HAND_1"/>
    <property type="match status" value="1"/>
</dbReference>
<evidence type="ECO:0000259" key="4">
    <source>
        <dbReference type="PROSITE" id="PS50222"/>
    </source>
</evidence>
<dbReference type="GO" id="GO:0030474">
    <property type="term" value="P:spindle pole body duplication"/>
    <property type="evidence" value="ECO:0007669"/>
    <property type="project" value="UniProtKB-ARBA"/>
</dbReference>
<keyword evidence="6" id="KW-1185">Reference proteome</keyword>
<dbReference type="OrthoDB" id="26525at2759"/>
<dbReference type="InterPro" id="IPR002048">
    <property type="entry name" value="EF_hand_dom"/>
</dbReference>
<gene>
    <name evidence="5" type="primary">CDC31</name>
    <name evidence="5" type="ORF">H4R34_001692</name>
</gene>
<dbReference type="Gene3D" id="1.10.238.10">
    <property type="entry name" value="EF-hand"/>
    <property type="match status" value="2"/>
</dbReference>
<evidence type="ECO:0000256" key="2">
    <source>
        <dbReference type="ARBA" id="ARBA00022737"/>
    </source>
</evidence>
<dbReference type="GO" id="GO:0005825">
    <property type="term" value="C:half bridge of spindle pole body"/>
    <property type="evidence" value="ECO:0007669"/>
    <property type="project" value="UniProtKB-ARBA"/>
</dbReference>